<dbReference type="EMBL" id="KR057702">
    <property type="protein sequence ID" value="AKQ70962.1"/>
    <property type="molecule type" value="Genomic_DNA"/>
</dbReference>
<accession>A0A0R7N6I1</accession>
<dbReference type="PANTHER" id="PTHR33515:SF1">
    <property type="entry name" value="RIBOSOME-BINDING FACTOR A, CHLOROPLASTIC-RELATED"/>
    <property type="match status" value="1"/>
</dbReference>
<dbReference type="PANTHER" id="PTHR33515">
    <property type="entry name" value="RIBOSOME-BINDING FACTOR A, CHLOROPLASTIC-RELATED"/>
    <property type="match status" value="1"/>
</dbReference>
<name>A0A0R7N6I1_9BACT</name>
<gene>
    <name evidence="2" type="primary">rbfA</name>
</gene>
<comment type="similarity">
    <text evidence="2">Belongs to the RbfA family.</text>
</comment>
<organism evidence="3">
    <name type="scientific">bacterium enrichment culture</name>
    <dbReference type="NCBI Taxonomy" id="207831"/>
    <lineage>
        <taxon>Bacteria</taxon>
        <taxon>environmental samples</taxon>
    </lineage>
</organism>
<dbReference type="SUPFAM" id="SSF89919">
    <property type="entry name" value="Ribosome-binding factor A, RbfA"/>
    <property type="match status" value="1"/>
</dbReference>
<dbReference type="HAMAP" id="MF_00003">
    <property type="entry name" value="RbfA"/>
    <property type="match status" value="1"/>
</dbReference>
<evidence type="ECO:0000256" key="2">
    <source>
        <dbReference type="HAMAP-Rule" id="MF_00003"/>
    </source>
</evidence>
<dbReference type="InterPro" id="IPR015946">
    <property type="entry name" value="KH_dom-like_a/b"/>
</dbReference>
<evidence type="ECO:0000256" key="1">
    <source>
        <dbReference type="ARBA" id="ARBA00022517"/>
    </source>
</evidence>
<comment type="function">
    <text evidence="2">One of several proteins that assist in the late maturation steps of the functional core of the 30S ribosomal subunit. Associates with free 30S ribosomal subunits (but not with 30S subunits that are part of 70S ribosomes or polysomes). Required for efficient processing of 16S rRNA. May interact with the 5'-terminal helix region of 16S rRNA.</text>
</comment>
<dbReference type="GO" id="GO:0030490">
    <property type="term" value="P:maturation of SSU-rRNA"/>
    <property type="evidence" value="ECO:0007669"/>
    <property type="project" value="UniProtKB-UniRule"/>
</dbReference>
<protein>
    <recommendedName>
        <fullName evidence="2">Ribosome-binding factor A</fullName>
    </recommendedName>
</protein>
<keyword evidence="1 2" id="KW-0690">Ribosome biogenesis</keyword>
<sequence>MKKHSQRAQRVGEQIQRELAELLRDEVKDPRVVRVTVTAVEVSSDLSHAKIFVTHLGGREHADEAVRGLQHTAGFLRSALAQRLNTYSVPQLHFAYDDSIESGMRMSQLIDAAVAADGKFPRD</sequence>
<dbReference type="AlphaFoldDB" id="A0A0R7N6I1"/>
<comment type="subunit">
    <text evidence="2">Monomer. Binds 30S ribosomal subunits, but not 50S ribosomal subunits or 70S ribosomes.</text>
</comment>
<dbReference type="GO" id="GO:0043024">
    <property type="term" value="F:ribosomal small subunit binding"/>
    <property type="evidence" value="ECO:0007669"/>
    <property type="project" value="TreeGrafter"/>
</dbReference>
<dbReference type="GO" id="GO:0005829">
    <property type="term" value="C:cytosol"/>
    <property type="evidence" value="ECO:0007669"/>
    <property type="project" value="TreeGrafter"/>
</dbReference>
<dbReference type="NCBIfam" id="TIGR00082">
    <property type="entry name" value="rbfA"/>
    <property type="match status" value="1"/>
</dbReference>
<dbReference type="InterPro" id="IPR023799">
    <property type="entry name" value="RbfA_dom_sf"/>
</dbReference>
<dbReference type="Pfam" id="PF02033">
    <property type="entry name" value="RBFA"/>
    <property type="match status" value="1"/>
</dbReference>
<dbReference type="InterPro" id="IPR000238">
    <property type="entry name" value="RbfA"/>
</dbReference>
<dbReference type="Gene3D" id="3.30.300.20">
    <property type="match status" value="1"/>
</dbReference>
<reference evidence="3" key="1">
    <citation type="journal article" date="2015" name="J. Microbiol. Biotechnol.">
        <title>Characterization of a Soil Metagenome-Derived Gene Encoding Wax Ester Synthase.</title>
        <authorList>
            <person name="Kim N.H."/>
            <person name="Park J.H."/>
            <person name="Chung E."/>
            <person name="So H.A."/>
            <person name="Lee M.H."/>
            <person name="Kim J.C."/>
            <person name="Hwang E.C."/>
            <person name="Lee S.W."/>
        </authorList>
    </citation>
    <scope>NUCLEOTIDE SEQUENCE</scope>
</reference>
<evidence type="ECO:0000313" key="3">
    <source>
        <dbReference type="EMBL" id="AKQ70962.1"/>
    </source>
</evidence>
<proteinExistence type="inferred from homology"/>
<keyword evidence="2" id="KW-0963">Cytoplasm</keyword>
<comment type="subcellular location">
    <subcellularLocation>
        <location evidence="2">Cytoplasm</location>
    </subcellularLocation>
</comment>